<dbReference type="OrthoDB" id="9800666at2"/>
<keyword evidence="4" id="KW-1185">Reference proteome</keyword>
<dbReference type="PROSITE" id="PS50213">
    <property type="entry name" value="FAS1"/>
    <property type="match status" value="1"/>
</dbReference>
<dbReference type="InterPro" id="IPR000782">
    <property type="entry name" value="FAS1_domain"/>
</dbReference>
<dbReference type="InterPro" id="IPR050904">
    <property type="entry name" value="Adhesion/Biosynth-related"/>
</dbReference>
<dbReference type="PANTHER" id="PTHR10900">
    <property type="entry name" value="PERIOSTIN-RELATED"/>
    <property type="match status" value="1"/>
</dbReference>
<dbReference type="Pfam" id="PF02469">
    <property type="entry name" value="Fasciclin"/>
    <property type="match status" value="1"/>
</dbReference>
<dbReference type="EMBL" id="OBML01000009">
    <property type="protein sequence ID" value="SOC18152.1"/>
    <property type="molecule type" value="Genomic_DNA"/>
</dbReference>
<accession>A0A285TA82</accession>
<dbReference type="RefSeq" id="WP_097175741.1">
    <property type="nucleotide sequence ID" value="NZ_OBML01000009.1"/>
</dbReference>
<dbReference type="AlphaFoldDB" id="A0A285TA82"/>
<dbReference type="SMART" id="SM00554">
    <property type="entry name" value="FAS1"/>
    <property type="match status" value="1"/>
</dbReference>
<sequence>MRKYFMGAALATVLATAGTANAANIVETAQQAGTFNTLIAAAQAAGLVEALSAPGPITVFAPTDEAFAALPEGTVDNLLKPENKGQLAAILSYHVVGQEITSDQIPAATTEVETLKGEGDRTITVVKSDSGVTVDGANVVTADIKADNGVIHVIDKVILPSE</sequence>
<dbReference type="Proteomes" id="UP000219331">
    <property type="component" value="Unassembled WGS sequence"/>
</dbReference>
<dbReference type="FunFam" id="2.30.180.10:FF:000032">
    <property type="entry name" value="Fasciclin domain-containing protein, putative"/>
    <property type="match status" value="1"/>
</dbReference>
<protein>
    <submittedName>
        <fullName evidence="3">Uncaracterized surface protein containing fasciclin (FAS1) repeats</fullName>
    </submittedName>
</protein>
<feature type="domain" description="FAS1" evidence="2">
    <location>
        <begin position="22"/>
        <end position="158"/>
    </location>
</feature>
<feature type="signal peptide" evidence="1">
    <location>
        <begin position="1"/>
        <end position="22"/>
    </location>
</feature>
<keyword evidence="1" id="KW-0732">Signal</keyword>
<dbReference type="GO" id="GO:0005615">
    <property type="term" value="C:extracellular space"/>
    <property type="evidence" value="ECO:0007669"/>
    <property type="project" value="TreeGrafter"/>
</dbReference>
<proteinExistence type="predicted"/>
<evidence type="ECO:0000313" key="3">
    <source>
        <dbReference type="EMBL" id="SOC18152.1"/>
    </source>
</evidence>
<feature type="chain" id="PRO_5013035545" evidence="1">
    <location>
        <begin position="23"/>
        <end position="162"/>
    </location>
</feature>
<gene>
    <name evidence="3" type="ORF">SAMN05421512_109216</name>
</gene>
<dbReference type="Gene3D" id="2.30.180.10">
    <property type="entry name" value="FAS1 domain"/>
    <property type="match status" value="1"/>
</dbReference>
<evidence type="ECO:0000259" key="2">
    <source>
        <dbReference type="PROSITE" id="PS50213"/>
    </source>
</evidence>
<dbReference type="InterPro" id="IPR036378">
    <property type="entry name" value="FAS1_dom_sf"/>
</dbReference>
<reference evidence="3 4" key="1">
    <citation type="submission" date="2017-08" db="EMBL/GenBank/DDBJ databases">
        <authorList>
            <person name="de Groot N.N."/>
        </authorList>
    </citation>
    <scope>NUCLEOTIDE SEQUENCE [LARGE SCALE GENOMIC DNA]</scope>
    <source>
        <strain evidence="3 4">USBA 352</strain>
    </source>
</reference>
<dbReference type="PANTHER" id="PTHR10900:SF77">
    <property type="entry name" value="FI19380P1"/>
    <property type="match status" value="1"/>
</dbReference>
<name>A0A285TA82_9HYPH</name>
<evidence type="ECO:0000256" key="1">
    <source>
        <dbReference type="SAM" id="SignalP"/>
    </source>
</evidence>
<dbReference type="STRING" id="538381.GCA_001696535_02494"/>
<organism evidence="3 4">
    <name type="scientific">Stappia indica</name>
    <dbReference type="NCBI Taxonomy" id="538381"/>
    <lineage>
        <taxon>Bacteria</taxon>
        <taxon>Pseudomonadati</taxon>
        <taxon>Pseudomonadota</taxon>
        <taxon>Alphaproteobacteria</taxon>
        <taxon>Hyphomicrobiales</taxon>
        <taxon>Stappiaceae</taxon>
        <taxon>Stappia</taxon>
    </lineage>
</organism>
<dbReference type="SUPFAM" id="SSF82153">
    <property type="entry name" value="FAS1 domain"/>
    <property type="match status" value="1"/>
</dbReference>
<evidence type="ECO:0000313" key="4">
    <source>
        <dbReference type="Proteomes" id="UP000219331"/>
    </source>
</evidence>